<reference evidence="3" key="1">
    <citation type="submission" date="2025-05" db="UniProtKB">
        <authorList>
            <consortium name="RefSeq"/>
        </authorList>
    </citation>
    <scope>NUCLEOTIDE SEQUENCE [LARGE SCALE GENOMIC DNA]</scope>
    <source>
        <strain evidence="3">14028-0561.14</strain>
    </source>
</reference>
<organism evidence="3 4">
    <name type="scientific">Drosophila kikkawai</name>
    <name type="common">Fruit fly</name>
    <dbReference type="NCBI Taxonomy" id="30033"/>
    <lineage>
        <taxon>Eukaryota</taxon>
        <taxon>Metazoa</taxon>
        <taxon>Ecdysozoa</taxon>
        <taxon>Arthropoda</taxon>
        <taxon>Hexapoda</taxon>
        <taxon>Insecta</taxon>
        <taxon>Pterygota</taxon>
        <taxon>Neoptera</taxon>
        <taxon>Endopterygota</taxon>
        <taxon>Diptera</taxon>
        <taxon>Brachycera</taxon>
        <taxon>Muscomorpha</taxon>
        <taxon>Ephydroidea</taxon>
        <taxon>Drosophilidae</taxon>
        <taxon>Drosophila</taxon>
        <taxon>Sophophora</taxon>
    </lineage>
</organism>
<keyword evidence="3" id="KW-1185">Reference proteome</keyword>
<feature type="compositionally biased region" description="Polar residues" evidence="1">
    <location>
        <begin position="67"/>
        <end position="76"/>
    </location>
</feature>
<evidence type="ECO:0000256" key="1">
    <source>
        <dbReference type="SAM" id="MobiDB-lite"/>
    </source>
</evidence>
<dbReference type="GeneID" id="108072205"/>
<feature type="chain" id="PRO_5027819260" evidence="2">
    <location>
        <begin position="17"/>
        <end position="97"/>
    </location>
</feature>
<evidence type="ECO:0000313" key="3">
    <source>
        <dbReference type="Proteomes" id="UP001652661"/>
    </source>
</evidence>
<evidence type="ECO:0000313" key="4">
    <source>
        <dbReference type="RefSeq" id="XP_017018755.1"/>
    </source>
</evidence>
<feature type="signal peptide" evidence="2">
    <location>
        <begin position="1"/>
        <end position="16"/>
    </location>
</feature>
<sequence>MFRLLLLWGIVALVTALDEREFDPQVAPPLRMVPKPYQLWRSFASQVRLAFSRFQAQPKPHPAHPPTVNTRMGTSTTSEPELQFYGALNPIYQTGNF</sequence>
<keyword evidence="2" id="KW-0732">Signal</keyword>
<dbReference type="OrthoDB" id="7863151at2759"/>
<name>A0A6P4HT52_DROKI</name>
<dbReference type="RefSeq" id="XP_017018755.1">
    <property type="nucleotide sequence ID" value="XM_017163266.1"/>
</dbReference>
<protein>
    <submittedName>
        <fullName evidence="4">Uncharacterized protein</fullName>
    </submittedName>
</protein>
<reference evidence="4" key="2">
    <citation type="submission" date="2025-08" db="UniProtKB">
        <authorList>
            <consortium name="RefSeq"/>
        </authorList>
    </citation>
    <scope>IDENTIFICATION</scope>
    <source>
        <strain evidence="4">14028-0561.14</strain>
        <tissue evidence="4">Whole fly</tissue>
    </source>
</reference>
<accession>A0A6P4HT52</accession>
<dbReference type="Proteomes" id="UP001652661">
    <property type="component" value="Chromosome 2R"/>
</dbReference>
<dbReference type="AlphaFoldDB" id="A0A6P4HT52"/>
<gene>
    <name evidence="4" type="primary">LOC108072205</name>
</gene>
<proteinExistence type="predicted"/>
<feature type="region of interest" description="Disordered" evidence="1">
    <location>
        <begin position="56"/>
        <end position="76"/>
    </location>
</feature>
<evidence type="ECO:0000256" key="2">
    <source>
        <dbReference type="SAM" id="SignalP"/>
    </source>
</evidence>